<feature type="transmembrane region" description="Helical" evidence="1">
    <location>
        <begin position="275"/>
        <end position="293"/>
    </location>
</feature>
<protein>
    <submittedName>
        <fullName evidence="2">Uncharacterized protein</fullName>
    </submittedName>
</protein>
<proteinExistence type="predicted"/>
<keyword evidence="1" id="KW-0812">Transmembrane</keyword>
<reference evidence="2" key="1">
    <citation type="submission" date="2020-10" db="EMBL/GenBank/DDBJ databases">
        <authorList>
            <person name="Gilroy R."/>
        </authorList>
    </citation>
    <scope>NUCLEOTIDE SEQUENCE</scope>
    <source>
        <strain evidence="2">G3-3990</strain>
    </source>
</reference>
<evidence type="ECO:0000313" key="2">
    <source>
        <dbReference type="EMBL" id="MBO8458957.1"/>
    </source>
</evidence>
<name>A0A9D9N3G1_9BACT</name>
<keyword evidence="1" id="KW-1133">Transmembrane helix</keyword>
<keyword evidence="1" id="KW-0472">Membrane</keyword>
<sequence length="563" mass="65556">MDEGRYTPDFQQMFKWFEYIFEKLLERGGIFKKNEAGIIQYCIDKFEDASEDVKWVKINLPKIFSKEAATRILNYDNSFKQGQAGKVACFNDEESEKNLLAAFREFRWITLSPGFEKSIELDAGELKERLGELNGELAHVATQVAIGKLVSLENDLEQMHQEAESTCVDIDKYLSSIRDKEEQKIFDELLNRYKDLSSNICQLQQTLQEKQNHSTSEIAQEEEVPAGNQIEEGEDVKPKKEENKEETIHKYKKQYNLFFPISDALYKQISKLKRYGLIVGSVFLLLYIIWVFALKDKKEGTTLYKNPETEIQDTAKRNLPEEKNKVDPVVFNKYISSNAIKEAYDYLKNKEDQLGYKPQLKVCIENYLWDLIDTQGSNDKTTVSDNMMEFYIANKEILDFVDFKEEDKEKWNKLNEDYCKLWSVLQKKTITQEEKDEAKAIAQQYNDKFSEWITLLDNITIIRSTPPSLDATIYLKCIESDGETIIVNEAVTKNIGKDLFVGEYVEIHYPNIIDVVKKYSDSPFEHNLKSNYLRIRLTESGKYTYHIGKVGITITAQTKYKAR</sequence>
<evidence type="ECO:0000256" key="1">
    <source>
        <dbReference type="SAM" id="Phobius"/>
    </source>
</evidence>
<dbReference type="Proteomes" id="UP000823641">
    <property type="component" value="Unassembled WGS sequence"/>
</dbReference>
<organism evidence="2 3">
    <name type="scientific">Candidatus Gallipaludibacter merdavium</name>
    <dbReference type="NCBI Taxonomy" id="2840839"/>
    <lineage>
        <taxon>Bacteria</taxon>
        <taxon>Pseudomonadati</taxon>
        <taxon>Bacteroidota</taxon>
        <taxon>Bacteroidia</taxon>
        <taxon>Bacteroidales</taxon>
        <taxon>Candidatus Gallipaludibacter</taxon>
    </lineage>
</organism>
<evidence type="ECO:0000313" key="3">
    <source>
        <dbReference type="Proteomes" id="UP000823641"/>
    </source>
</evidence>
<dbReference type="AlphaFoldDB" id="A0A9D9N3G1"/>
<reference evidence="2" key="2">
    <citation type="journal article" date="2021" name="PeerJ">
        <title>Extensive microbial diversity within the chicken gut microbiome revealed by metagenomics and culture.</title>
        <authorList>
            <person name="Gilroy R."/>
            <person name="Ravi A."/>
            <person name="Getino M."/>
            <person name="Pursley I."/>
            <person name="Horton D.L."/>
            <person name="Alikhan N.F."/>
            <person name="Baker D."/>
            <person name="Gharbi K."/>
            <person name="Hall N."/>
            <person name="Watson M."/>
            <person name="Adriaenssens E.M."/>
            <person name="Foster-Nyarko E."/>
            <person name="Jarju S."/>
            <person name="Secka A."/>
            <person name="Antonio M."/>
            <person name="Oren A."/>
            <person name="Chaudhuri R.R."/>
            <person name="La Ragione R."/>
            <person name="Hildebrand F."/>
            <person name="Pallen M.J."/>
        </authorList>
    </citation>
    <scope>NUCLEOTIDE SEQUENCE</scope>
    <source>
        <strain evidence="2">G3-3990</strain>
    </source>
</reference>
<comment type="caution">
    <text evidence="2">The sequence shown here is derived from an EMBL/GenBank/DDBJ whole genome shotgun (WGS) entry which is preliminary data.</text>
</comment>
<dbReference type="EMBL" id="JADIMG010000008">
    <property type="protein sequence ID" value="MBO8458957.1"/>
    <property type="molecule type" value="Genomic_DNA"/>
</dbReference>
<accession>A0A9D9N3G1</accession>
<gene>
    <name evidence="2" type="ORF">IAA73_01275</name>
</gene>